<dbReference type="Pfam" id="PF07687">
    <property type="entry name" value="M20_dimer"/>
    <property type="match status" value="1"/>
</dbReference>
<comment type="caution">
    <text evidence="7">The sequence shown here is derived from an EMBL/GenBank/DDBJ whole genome shotgun (WGS) entry which is preliminary data.</text>
</comment>
<dbReference type="Pfam" id="PF01546">
    <property type="entry name" value="Peptidase_M20"/>
    <property type="match status" value="1"/>
</dbReference>
<proteinExistence type="inferred from homology"/>
<keyword evidence="3" id="KW-0479">Metal-binding</keyword>
<reference evidence="7" key="1">
    <citation type="submission" date="2020-09" db="EMBL/GenBank/DDBJ databases">
        <authorList>
            <person name="Kim M.K."/>
        </authorList>
    </citation>
    <scope>NUCLEOTIDE SEQUENCE</scope>
    <source>
        <strain evidence="7">BT704</strain>
    </source>
</reference>
<dbReference type="CDD" id="cd05674">
    <property type="entry name" value="M20_yscS"/>
    <property type="match status" value="1"/>
</dbReference>
<dbReference type="PANTHER" id="PTHR45962:SF1">
    <property type="entry name" value="N-FATTY-ACYL-AMINO ACID SYNTHASE_HYDROLASE PM20D1"/>
    <property type="match status" value="1"/>
</dbReference>
<dbReference type="InterPro" id="IPR002933">
    <property type="entry name" value="Peptidase_M20"/>
</dbReference>
<dbReference type="GO" id="GO:0046872">
    <property type="term" value="F:metal ion binding"/>
    <property type="evidence" value="ECO:0007669"/>
    <property type="project" value="UniProtKB-KW"/>
</dbReference>
<dbReference type="InterPro" id="IPR036264">
    <property type="entry name" value="Bact_exopeptidase_dim_dom"/>
</dbReference>
<sequence>MRSILRLIGALLILLLVALLINTFRLTSHQLTNVPPATPIEVPDSAIQHLAGAIRIPTVSFTDYALTDTTQFDKFLTYVRATFPLVHRRLKHETFNQYGLLYEWQGKNPALKPILLMGHYDVVPVIQGTQRMWKRPPFDGLIEGGYLYGRGTLDDKMSVMGLLESVEYLLHTNFQPERTILLAFGQDEETLGKRGAQTIAAALKQRGVSVEYVLDEGGIIKTDGVSGLNKRVALIGITEKGYLSLEVTAIGKGGHSSMPPVQTSIGMVAEAVSKLEHNPFPARLDGGVDRLLDYVASEVSFGQRVALANRWLFGPLIEHQMSQTKSANASIRTTTAPTIFRAGAKDNVLPIDATATINFRLLPGDTVEGVIERVKQVIDNDSIQVNILGKGNDPSIVSDPGSPSFLKIHQTIKSVFPDVVVAPYVMLGATDSKYYSALTSSIYRFSPIPLNDAETQGIHGTNERIGVNDYQNMIRFYVALIKNSQQ</sequence>
<evidence type="ECO:0000256" key="5">
    <source>
        <dbReference type="ARBA" id="ARBA00022833"/>
    </source>
</evidence>
<dbReference type="GO" id="GO:0008233">
    <property type="term" value="F:peptidase activity"/>
    <property type="evidence" value="ECO:0007669"/>
    <property type="project" value="UniProtKB-KW"/>
</dbReference>
<protein>
    <submittedName>
        <fullName evidence="7">M20/M25/M40 family metallo-hydrolase</fullName>
    </submittedName>
</protein>
<dbReference type="AlphaFoldDB" id="A0A927AZS8"/>
<dbReference type="GO" id="GO:0043604">
    <property type="term" value="P:amide biosynthetic process"/>
    <property type="evidence" value="ECO:0007669"/>
    <property type="project" value="UniProtKB-ARBA"/>
</dbReference>
<feature type="domain" description="Peptidase M20 dimerisation" evidence="6">
    <location>
        <begin position="238"/>
        <end position="381"/>
    </location>
</feature>
<dbReference type="InterPro" id="IPR011650">
    <property type="entry name" value="Peptidase_M20_dimer"/>
</dbReference>
<evidence type="ECO:0000313" key="7">
    <source>
        <dbReference type="EMBL" id="MBD2752748.1"/>
    </source>
</evidence>
<dbReference type="PANTHER" id="PTHR45962">
    <property type="entry name" value="N-FATTY-ACYL-AMINO ACID SYNTHASE/HYDROLASE PM20D1"/>
    <property type="match status" value="1"/>
</dbReference>
<keyword evidence="5" id="KW-0862">Zinc</keyword>
<evidence type="ECO:0000313" key="8">
    <source>
        <dbReference type="Proteomes" id="UP000653797"/>
    </source>
</evidence>
<evidence type="ECO:0000256" key="4">
    <source>
        <dbReference type="ARBA" id="ARBA00022801"/>
    </source>
</evidence>
<dbReference type="GO" id="GO:0005576">
    <property type="term" value="C:extracellular region"/>
    <property type="evidence" value="ECO:0007669"/>
    <property type="project" value="UniProtKB-ARBA"/>
</dbReference>
<keyword evidence="8" id="KW-1185">Reference proteome</keyword>
<evidence type="ECO:0000256" key="2">
    <source>
        <dbReference type="ARBA" id="ARBA00022670"/>
    </source>
</evidence>
<dbReference type="Gene3D" id="1.10.150.900">
    <property type="match status" value="1"/>
</dbReference>
<dbReference type="GO" id="GO:0006520">
    <property type="term" value="P:amino acid metabolic process"/>
    <property type="evidence" value="ECO:0007669"/>
    <property type="project" value="UniProtKB-ARBA"/>
</dbReference>
<dbReference type="PROSITE" id="PS00758">
    <property type="entry name" value="ARGE_DAPE_CPG2_1"/>
    <property type="match status" value="1"/>
</dbReference>
<dbReference type="GO" id="GO:0006508">
    <property type="term" value="P:proteolysis"/>
    <property type="evidence" value="ECO:0007669"/>
    <property type="project" value="UniProtKB-KW"/>
</dbReference>
<dbReference type="Gene3D" id="3.40.630.10">
    <property type="entry name" value="Zn peptidases"/>
    <property type="match status" value="1"/>
</dbReference>
<dbReference type="InterPro" id="IPR001261">
    <property type="entry name" value="ArgE/DapE_CS"/>
</dbReference>
<dbReference type="SUPFAM" id="SSF53187">
    <property type="entry name" value="Zn-dependent exopeptidases"/>
    <property type="match status" value="1"/>
</dbReference>
<evidence type="ECO:0000256" key="1">
    <source>
        <dbReference type="ARBA" id="ARBA00006247"/>
    </source>
</evidence>
<accession>A0A927AZS8</accession>
<dbReference type="SUPFAM" id="SSF55031">
    <property type="entry name" value="Bacterial exopeptidase dimerisation domain"/>
    <property type="match status" value="1"/>
</dbReference>
<dbReference type="FunFam" id="3.40.630.10:FF:000027">
    <property type="entry name" value="N-fatty-acyl-amino acid synthase/hydrolase PM20D1"/>
    <property type="match status" value="1"/>
</dbReference>
<dbReference type="EMBL" id="JACXAA010000002">
    <property type="protein sequence ID" value="MBD2752748.1"/>
    <property type="molecule type" value="Genomic_DNA"/>
</dbReference>
<comment type="similarity">
    <text evidence="1">Belongs to the peptidase M20A family.</text>
</comment>
<organism evidence="7 8">
    <name type="scientific">Spirosoma validum</name>
    <dbReference type="NCBI Taxonomy" id="2771355"/>
    <lineage>
        <taxon>Bacteria</taxon>
        <taxon>Pseudomonadati</taxon>
        <taxon>Bacteroidota</taxon>
        <taxon>Cytophagia</taxon>
        <taxon>Cytophagales</taxon>
        <taxon>Cytophagaceae</taxon>
        <taxon>Spirosoma</taxon>
    </lineage>
</organism>
<dbReference type="RefSeq" id="WP_191038370.1">
    <property type="nucleotide sequence ID" value="NZ_JACXAA010000002.1"/>
</dbReference>
<dbReference type="FunFam" id="1.10.150.900:FF:000003">
    <property type="entry name" value="N-fatty-acyl-amino acid synthase/hydrolase PM20D1"/>
    <property type="match status" value="1"/>
</dbReference>
<dbReference type="InterPro" id="IPR047177">
    <property type="entry name" value="Pept_M20A"/>
</dbReference>
<dbReference type="GO" id="GO:0016810">
    <property type="term" value="F:hydrolase activity, acting on carbon-nitrogen (but not peptide) bonds"/>
    <property type="evidence" value="ECO:0007669"/>
    <property type="project" value="UniProtKB-ARBA"/>
</dbReference>
<dbReference type="Proteomes" id="UP000653797">
    <property type="component" value="Unassembled WGS sequence"/>
</dbReference>
<evidence type="ECO:0000259" key="6">
    <source>
        <dbReference type="Pfam" id="PF07687"/>
    </source>
</evidence>
<evidence type="ECO:0000256" key="3">
    <source>
        <dbReference type="ARBA" id="ARBA00022723"/>
    </source>
</evidence>
<dbReference type="GO" id="GO:0006629">
    <property type="term" value="P:lipid metabolic process"/>
    <property type="evidence" value="ECO:0007669"/>
    <property type="project" value="UniProtKB-ARBA"/>
</dbReference>
<name>A0A927AZS8_9BACT</name>
<gene>
    <name evidence="7" type="ORF">IC230_07600</name>
</gene>
<keyword evidence="2" id="KW-0645">Protease</keyword>
<dbReference type="Gene3D" id="3.30.70.360">
    <property type="match status" value="1"/>
</dbReference>
<keyword evidence="4" id="KW-0378">Hydrolase</keyword>